<protein>
    <submittedName>
        <fullName evidence="1">DNA-3-methyladenine glycosylase 2 family protein</fullName>
    </submittedName>
</protein>
<dbReference type="AlphaFoldDB" id="A0A417Z3T8"/>
<name>A0A417Z3T8_9MICO</name>
<evidence type="ECO:0000313" key="1">
    <source>
        <dbReference type="EMBL" id="RHW45345.1"/>
    </source>
</evidence>
<dbReference type="Gene3D" id="1.10.340.30">
    <property type="entry name" value="Hypothetical protein, domain 2"/>
    <property type="match status" value="1"/>
</dbReference>
<gene>
    <name evidence="1" type="ORF">D1832_09540</name>
</gene>
<proteinExistence type="predicted"/>
<organism evidence="1 2">
    <name type="scientific">Dermacoccus abyssi</name>
    <dbReference type="NCBI Taxonomy" id="322596"/>
    <lineage>
        <taxon>Bacteria</taxon>
        <taxon>Bacillati</taxon>
        <taxon>Actinomycetota</taxon>
        <taxon>Actinomycetes</taxon>
        <taxon>Micrococcales</taxon>
        <taxon>Dermacoccaceae</taxon>
        <taxon>Dermacoccus</taxon>
    </lineage>
</organism>
<reference evidence="1 2" key="1">
    <citation type="submission" date="2018-08" db="EMBL/GenBank/DDBJ databases">
        <title>Whole genome sequence analysis of Dermacoccus abyssi bacteria isolated from Deep Mariana trench Micromonospora spp reveals genes involved in the environmental adaptation and production of secondary metabolites.</title>
        <authorList>
            <person name="Abdel-Mageed W.M."/>
            <person name="Lehri B."/>
            <person name="Nouioui I."/>
            <person name="Goodfellow I."/>
            <person name="Jaspars M."/>
            <person name="Karlyshev A."/>
        </authorList>
    </citation>
    <scope>NUCLEOTIDE SEQUENCE [LARGE SCALE GENOMIC DNA]</scope>
    <source>
        <strain evidence="1 2">MT1.1</strain>
    </source>
</reference>
<evidence type="ECO:0000313" key="2">
    <source>
        <dbReference type="Proteomes" id="UP000285376"/>
    </source>
</evidence>
<accession>A0A417Z3T8</accession>
<dbReference type="EMBL" id="QWLM01000010">
    <property type="protein sequence ID" value="RHW45345.1"/>
    <property type="molecule type" value="Genomic_DNA"/>
</dbReference>
<dbReference type="RefSeq" id="WP_118913661.1">
    <property type="nucleotide sequence ID" value="NZ_CBCRVH010000007.1"/>
</dbReference>
<dbReference type="Proteomes" id="UP000285376">
    <property type="component" value="Unassembled WGS sequence"/>
</dbReference>
<dbReference type="GO" id="GO:0003824">
    <property type="term" value="F:catalytic activity"/>
    <property type="evidence" value="ECO:0007669"/>
    <property type="project" value="InterPro"/>
</dbReference>
<sequence>MSTRPDLVEQWEPGRSVPVASILGALRRGSGDPTMVVRPNAVWWGVHTPAGPAATWWQVELAEGGERVILRAYGAGAAWFAGRLPTILGEADSLDGFAAHHEPVKAALRVRQLADWRIPRTGLVITSLVPSILEQKVTGRQAFAGFRHLVRMYGTPVTFDPEALRAAGPQAPAVARLMAAPSAAQWRRIPSWEWLQAGVEPPQSRTVMRALEHADRLEQTSELPIAEAHARLRLVPGIGVWTAAKVAQSAWGDPDAPTFADYHVAKEIGHALLGRDIDDVGMAGLLEPYRGHRYRAERLILAAAPRRERHGARMTLPSHLPQRAWR</sequence>
<dbReference type="InterPro" id="IPR011257">
    <property type="entry name" value="DNA_glycosylase"/>
</dbReference>
<dbReference type="SUPFAM" id="SSF48150">
    <property type="entry name" value="DNA-glycosylase"/>
    <property type="match status" value="1"/>
</dbReference>
<dbReference type="GO" id="GO:0006281">
    <property type="term" value="P:DNA repair"/>
    <property type="evidence" value="ECO:0007669"/>
    <property type="project" value="InterPro"/>
</dbReference>
<comment type="caution">
    <text evidence="1">The sequence shown here is derived from an EMBL/GenBank/DDBJ whole genome shotgun (WGS) entry which is preliminary data.</text>
</comment>